<comment type="cofactor">
    <cofactor evidence="1">
        <name>Mn(2+)</name>
        <dbReference type="ChEBI" id="CHEBI:29035"/>
    </cofactor>
</comment>
<dbReference type="CDD" id="cd05311">
    <property type="entry name" value="NAD_bind_2_malic_enz"/>
    <property type="match status" value="1"/>
</dbReference>
<dbReference type="AlphaFoldDB" id="A0A660SE22"/>
<dbReference type="InterPro" id="IPR012302">
    <property type="entry name" value="Malic_NAD-bd"/>
</dbReference>
<dbReference type="Gene3D" id="3.40.50.720">
    <property type="entry name" value="NAD(P)-binding Rossmann-like Domain"/>
    <property type="match status" value="1"/>
</dbReference>
<evidence type="ECO:0000313" key="8">
    <source>
        <dbReference type="Proteomes" id="UP000271125"/>
    </source>
</evidence>
<keyword evidence="4 7" id="KW-0560">Oxidoreductase</keyword>
<sequence length="391" mass="43227">MISREEILKYHESGRKGKIEVIATKPLNNSRDLSIAYTPGVAIPCLEIEKNSEDAYKYTAKGNLVAVVSNGSAVLGLGNIGALAGKPVMEGKGVLFKKLADIDVFDIEIESSDPDEIIKVVKLIEPTFGGINLEDIKAPDCFYIESELKKIMNIPVFHDDQHGTAVISGAALLNALEIVGKRIEEIKMVVNGAGAAGIACAKYYNKLGIKKENIFMCDSKGLITKKRQDINGYKIEFAQDTNLFTLKEIIIGADFFFGVSIKDALSEEMIRSMNKNPIVFAMANPDPEISYEKALSIRNDIIMATGRSDSPNQVNNLLGFPYIFRGALDVRATEINEEMKIAATRALSLLTHKDVPESIRNKYNERELKFGKDYIIPKPLDPRVLYYVAPE</sequence>
<keyword evidence="3" id="KW-0479">Metal-binding</keyword>
<feature type="non-terminal residue" evidence="7">
    <location>
        <position position="391"/>
    </location>
</feature>
<dbReference type="Pfam" id="PF03949">
    <property type="entry name" value="Malic_M"/>
    <property type="match status" value="1"/>
</dbReference>
<dbReference type="PANTHER" id="PTHR43237">
    <property type="entry name" value="NADP-DEPENDENT MALIC ENZYME"/>
    <property type="match status" value="1"/>
</dbReference>
<dbReference type="SUPFAM" id="SSF51735">
    <property type="entry name" value="NAD(P)-binding Rossmann-fold domains"/>
    <property type="match status" value="1"/>
</dbReference>
<dbReference type="EC" id="1.1.1.40" evidence="7"/>
<evidence type="ECO:0000256" key="2">
    <source>
        <dbReference type="ARBA" id="ARBA00001946"/>
    </source>
</evidence>
<dbReference type="SMART" id="SM00919">
    <property type="entry name" value="Malic_M"/>
    <property type="match status" value="1"/>
</dbReference>
<dbReference type="FunFam" id="3.40.50.720:FF:000095">
    <property type="entry name" value="NADP-dependent malic enzyme"/>
    <property type="match status" value="1"/>
</dbReference>
<dbReference type="SUPFAM" id="SSF53223">
    <property type="entry name" value="Aminoacid dehydrogenase-like, N-terminal domain"/>
    <property type="match status" value="1"/>
</dbReference>
<gene>
    <name evidence="7" type="ORF">DRP43_06015</name>
</gene>
<protein>
    <submittedName>
        <fullName evidence="7">NADP-dependent malic enzyme</fullName>
        <ecNumber evidence="7">1.1.1.40</ecNumber>
    </submittedName>
</protein>
<dbReference type="FunFam" id="3.40.50.10380:FF:000003">
    <property type="entry name" value="NADP-dependent malic enzyme"/>
    <property type="match status" value="1"/>
</dbReference>
<evidence type="ECO:0000259" key="6">
    <source>
        <dbReference type="SMART" id="SM01274"/>
    </source>
</evidence>
<evidence type="ECO:0000256" key="3">
    <source>
        <dbReference type="ARBA" id="ARBA00022723"/>
    </source>
</evidence>
<dbReference type="PANTHER" id="PTHR43237:SF4">
    <property type="entry name" value="NADP-DEPENDENT MALIC ENZYME"/>
    <property type="match status" value="1"/>
</dbReference>
<dbReference type="Proteomes" id="UP000271125">
    <property type="component" value="Unassembled WGS sequence"/>
</dbReference>
<name>A0A660SE22_UNCT6</name>
<dbReference type="InterPro" id="IPR046346">
    <property type="entry name" value="Aminoacid_DH-like_N_sf"/>
</dbReference>
<feature type="domain" description="Malic enzyme NAD-binding" evidence="5">
    <location>
        <begin position="161"/>
        <end position="390"/>
    </location>
</feature>
<evidence type="ECO:0000256" key="1">
    <source>
        <dbReference type="ARBA" id="ARBA00001936"/>
    </source>
</evidence>
<dbReference type="Gene3D" id="3.40.50.10380">
    <property type="entry name" value="Malic enzyme, N-terminal domain"/>
    <property type="match status" value="1"/>
</dbReference>
<reference evidence="7 8" key="1">
    <citation type="submission" date="2018-06" db="EMBL/GenBank/DDBJ databases">
        <title>Extensive metabolic versatility and redundancy in microbially diverse, dynamic hydrothermal sediments.</title>
        <authorList>
            <person name="Dombrowski N."/>
            <person name="Teske A."/>
            <person name="Baker B.J."/>
        </authorList>
    </citation>
    <scope>NUCLEOTIDE SEQUENCE [LARGE SCALE GENOMIC DNA]</scope>
    <source>
        <strain evidence="7">B10_G13</strain>
    </source>
</reference>
<dbReference type="GO" id="GO:0004473">
    <property type="term" value="F:malate dehydrogenase (decarboxylating) (NADP+) activity"/>
    <property type="evidence" value="ECO:0007669"/>
    <property type="project" value="UniProtKB-EC"/>
</dbReference>
<evidence type="ECO:0000256" key="4">
    <source>
        <dbReference type="ARBA" id="ARBA00023002"/>
    </source>
</evidence>
<accession>A0A660SE22</accession>
<comment type="caution">
    <text evidence="7">The sequence shown here is derived from an EMBL/GenBank/DDBJ whole genome shotgun (WGS) entry which is preliminary data.</text>
</comment>
<dbReference type="InterPro" id="IPR036291">
    <property type="entry name" value="NAD(P)-bd_dom_sf"/>
</dbReference>
<proteinExistence type="predicted"/>
<dbReference type="GO" id="GO:0046872">
    <property type="term" value="F:metal ion binding"/>
    <property type="evidence" value="ECO:0007669"/>
    <property type="project" value="UniProtKB-KW"/>
</dbReference>
<organism evidence="7 8">
    <name type="scientific">candidate division TA06 bacterium</name>
    <dbReference type="NCBI Taxonomy" id="2250710"/>
    <lineage>
        <taxon>Bacteria</taxon>
        <taxon>Bacteria division TA06</taxon>
    </lineage>
</organism>
<dbReference type="Pfam" id="PF00390">
    <property type="entry name" value="malic"/>
    <property type="match status" value="2"/>
</dbReference>
<dbReference type="GO" id="GO:0051287">
    <property type="term" value="F:NAD binding"/>
    <property type="evidence" value="ECO:0007669"/>
    <property type="project" value="InterPro"/>
</dbReference>
<dbReference type="InterPro" id="IPR051674">
    <property type="entry name" value="Malate_Decarboxylase"/>
</dbReference>
<evidence type="ECO:0000259" key="5">
    <source>
        <dbReference type="SMART" id="SM00919"/>
    </source>
</evidence>
<dbReference type="SMART" id="SM01274">
    <property type="entry name" value="malic"/>
    <property type="match status" value="1"/>
</dbReference>
<dbReference type="InterPro" id="IPR012301">
    <property type="entry name" value="Malic_N_dom"/>
</dbReference>
<evidence type="ECO:0000313" key="7">
    <source>
        <dbReference type="EMBL" id="RKX68241.1"/>
    </source>
</evidence>
<feature type="domain" description="Malic enzyme N-terminal" evidence="6">
    <location>
        <begin position="16"/>
        <end position="149"/>
    </location>
</feature>
<dbReference type="InterPro" id="IPR045213">
    <property type="entry name" value="Malic_NAD-bd_bact_type"/>
</dbReference>
<dbReference type="InterPro" id="IPR037062">
    <property type="entry name" value="Malic_N_dom_sf"/>
</dbReference>
<dbReference type="EMBL" id="QNBD01000302">
    <property type="protein sequence ID" value="RKX68241.1"/>
    <property type="molecule type" value="Genomic_DNA"/>
</dbReference>
<comment type="cofactor">
    <cofactor evidence="2">
        <name>Mg(2+)</name>
        <dbReference type="ChEBI" id="CHEBI:18420"/>
    </cofactor>
</comment>